<dbReference type="AlphaFoldDB" id="A0A940Y8N6"/>
<protein>
    <submittedName>
        <fullName evidence="1">YdcH family protein</fullName>
    </submittedName>
</protein>
<accession>A0A940Y8N6</accession>
<name>A0A940Y8N6_9BURK</name>
<organism evidence="1 2">
    <name type="scientific">Ideonella alba</name>
    <dbReference type="NCBI Taxonomy" id="2824118"/>
    <lineage>
        <taxon>Bacteria</taxon>
        <taxon>Pseudomonadati</taxon>
        <taxon>Pseudomonadota</taxon>
        <taxon>Betaproteobacteria</taxon>
        <taxon>Burkholderiales</taxon>
        <taxon>Sphaerotilaceae</taxon>
        <taxon>Ideonella</taxon>
    </lineage>
</organism>
<comment type="caution">
    <text evidence="1">The sequence shown here is derived from an EMBL/GenBank/DDBJ whole genome shotgun (WGS) entry which is preliminary data.</text>
</comment>
<dbReference type="EMBL" id="JAGQDD010000003">
    <property type="protein sequence ID" value="MBQ0930220.1"/>
    <property type="molecule type" value="Genomic_DNA"/>
</dbReference>
<gene>
    <name evidence="1" type="ORF">KAK03_06930</name>
</gene>
<dbReference type="InterPro" id="IPR007420">
    <property type="entry name" value="DUF465"/>
</dbReference>
<proteinExistence type="predicted"/>
<evidence type="ECO:0000313" key="1">
    <source>
        <dbReference type="EMBL" id="MBQ0930220.1"/>
    </source>
</evidence>
<dbReference type="InterPro" id="IPR038444">
    <property type="entry name" value="DUF465_sf"/>
</dbReference>
<keyword evidence="2" id="KW-1185">Reference proteome</keyword>
<dbReference type="RefSeq" id="WP_210852751.1">
    <property type="nucleotide sequence ID" value="NZ_JAGQDD010000003.1"/>
</dbReference>
<evidence type="ECO:0000313" key="2">
    <source>
        <dbReference type="Proteomes" id="UP000676246"/>
    </source>
</evidence>
<dbReference type="Pfam" id="PF04325">
    <property type="entry name" value="DUF465"/>
    <property type="match status" value="1"/>
</dbReference>
<dbReference type="Gene3D" id="6.10.280.50">
    <property type="match status" value="1"/>
</dbReference>
<dbReference type="Proteomes" id="UP000676246">
    <property type="component" value="Unassembled WGS sequence"/>
</dbReference>
<reference evidence="1 2" key="1">
    <citation type="submission" date="2021-04" db="EMBL/GenBank/DDBJ databases">
        <title>The genome sequence of Ideonella sp. 3Y2.</title>
        <authorList>
            <person name="Liu Y."/>
        </authorList>
    </citation>
    <scope>NUCLEOTIDE SEQUENCE [LARGE SCALE GENOMIC DNA]</scope>
    <source>
        <strain evidence="1 2">3Y2</strain>
    </source>
</reference>
<sequence length="73" mass="8578">MFPEYRDLISQLKTTDHHFQHLFDQHNALDQKIKNMEAHIEPGTHEEIEALKKEKLHLKDQLYSVLRKASAAA</sequence>